<feature type="coiled-coil region" evidence="2">
    <location>
        <begin position="504"/>
        <end position="538"/>
    </location>
</feature>
<gene>
    <name evidence="4" type="ORF">P3T76_013881</name>
</gene>
<feature type="compositionally biased region" description="Basic residues" evidence="3">
    <location>
        <begin position="269"/>
        <end position="278"/>
    </location>
</feature>
<dbReference type="AlphaFoldDB" id="A0AAD9G235"/>
<protein>
    <submittedName>
        <fullName evidence="4">CDK5RAP3-like protein</fullName>
    </submittedName>
</protein>
<evidence type="ECO:0000256" key="3">
    <source>
        <dbReference type="SAM" id="MobiDB-lite"/>
    </source>
</evidence>
<dbReference type="Proteomes" id="UP001259832">
    <property type="component" value="Unassembled WGS sequence"/>
</dbReference>
<reference evidence="4" key="1">
    <citation type="submission" date="2023-08" db="EMBL/GenBank/DDBJ databases">
        <title>Reference Genome Resource for the Citrus Pathogen Phytophthora citrophthora.</title>
        <authorList>
            <person name="Moller H."/>
            <person name="Coetzee B."/>
            <person name="Rose L.J."/>
            <person name="Van Niekerk J.M."/>
        </authorList>
    </citation>
    <scope>NUCLEOTIDE SEQUENCE</scope>
    <source>
        <strain evidence="4">STE-U-9442</strain>
    </source>
</reference>
<comment type="caution">
    <text evidence="4">The sequence shown here is derived from an EMBL/GenBank/DDBJ whole genome shotgun (WGS) entry which is preliminary data.</text>
</comment>
<evidence type="ECO:0000256" key="1">
    <source>
        <dbReference type="ARBA" id="ARBA00007478"/>
    </source>
</evidence>
<name>A0AAD9G235_9STRA</name>
<dbReference type="GO" id="GO:0007346">
    <property type="term" value="P:regulation of mitotic cell cycle"/>
    <property type="evidence" value="ECO:0007669"/>
    <property type="project" value="TreeGrafter"/>
</dbReference>
<accession>A0AAD9G235</accession>
<evidence type="ECO:0000313" key="5">
    <source>
        <dbReference type="Proteomes" id="UP001259832"/>
    </source>
</evidence>
<evidence type="ECO:0000313" key="4">
    <source>
        <dbReference type="EMBL" id="KAK1930559.1"/>
    </source>
</evidence>
<dbReference type="InterPro" id="IPR008491">
    <property type="entry name" value="CDK5RAP3"/>
</dbReference>
<dbReference type="PANTHER" id="PTHR14894:SF0">
    <property type="entry name" value="CDK5 REGULATORY SUBUNIT-ASSOCIATED PROTEIN 3"/>
    <property type="match status" value="1"/>
</dbReference>
<comment type="similarity">
    <text evidence="1">Belongs to the CDK5RAP3 family.</text>
</comment>
<dbReference type="PANTHER" id="PTHR14894">
    <property type="entry name" value="CDK5 REGULATORY SUBUNIT-ASSOCIATED PROTEIN 3"/>
    <property type="match status" value="1"/>
</dbReference>
<dbReference type="GO" id="GO:0012505">
    <property type="term" value="C:endomembrane system"/>
    <property type="evidence" value="ECO:0007669"/>
    <property type="project" value="TreeGrafter"/>
</dbReference>
<dbReference type="Pfam" id="PF05600">
    <property type="entry name" value="CDK5RAP3"/>
    <property type="match status" value="1"/>
</dbReference>
<organism evidence="4 5">
    <name type="scientific">Phytophthora citrophthora</name>
    <dbReference type="NCBI Taxonomy" id="4793"/>
    <lineage>
        <taxon>Eukaryota</taxon>
        <taxon>Sar</taxon>
        <taxon>Stramenopiles</taxon>
        <taxon>Oomycota</taxon>
        <taxon>Peronosporomycetes</taxon>
        <taxon>Peronosporales</taxon>
        <taxon>Peronosporaceae</taxon>
        <taxon>Phytophthora</taxon>
    </lineage>
</organism>
<sequence length="582" mass="65768">MSTLGYPGLSARIIWHSMADKRKLPIDIQYKQLLEALVDRRIVPQKWLEQQKPIRDAIAALYPELPLSSEELSKFRTKKPSHEELNYFDCKFIFQCLERSDEGAAKNFFGQVGKRQILYTSPVLKRWNALVRQYEKNSVFAAETARIIAQNTAFEIPFLKKSIQQNDKQVADNNRKMTDLTRSIAEYKRKLETSCADMGIEGNNFRDELIRLPRELPTIFDDVAKAICSDEIASAIEYHQALQTYLHDCEILVVEATSSSSSRKETSKKDKKKNKKGKKQFEVPEEPEMTTSESFELIVAPHKFFDAIEELRNASDQLVEASATLDFEAEAAEISWDISLDESGAADAGEIDWGIETVASAEPVTTGDDTPVEIDWDITTSDVVEDPVSAGNTPESVVVEEHALDEPTTEKITRVGLLDDNEFRTRVLNDLLELRAFLRQRLVELSGSDSVAFANQFQGSSPLLEQQSIEKIEGFQAAVDEAVSLLTNKRLQQLILIKTSERYLDRHVANLEMLTKHMDKCRREIHGLEDKNADLIDATKSVQPQINALVTTTKKLKKELEAVLPPLFKGYKVNIVGEVNSL</sequence>
<keyword evidence="5" id="KW-1185">Reference proteome</keyword>
<evidence type="ECO:0000256" key="2">
    <source>
        <dbReference type="SAM" id="Coils"/>
    </source>
</evidence>
<keyword evidence="2" id="KW-0175">Coiled coil</keyword>
<feature type="region of interest" description="Disordered" evidence="3">
    <location>
        <begin position="260"/>
        <end position="289"/>
    </location>
</feature>
<dbReference type="EMBL" id="JASMQC010000038">
    <property type="protein sequence ID" value="KAK1930559.1"/>
    <property type="molecule type" value="Genomic_DNA"/>
</dbReference>
<proteinExistence type="inferred from homology"/>